<evidence type="ECO:0000256" key="2">
    <source>
        <dbReference type="ARBA" id="ARBA00022692"/>
    </source>
</evidence>
<feature type="region of interest" description="Disordered" evidence="5">
    <location>
        <begin position="155"/>
        <end position="207"/>
    </location>
</feature>
<feature type="transmembrane region" description="Helical" evidence="6">
    <location>
        <begin position="12"/>
        <end position="31"/>
    </location>
</feature>
<keyword evidence="8" id="KW-0436">Ligase</keyword>
<feature type="domain" description="O-antigen ligase-related" evidence="7">
    <location>
        <begin position="467"/>
        <end position="609"/>
    </location>
</feature>
<dbReference type="InterPro" id="IPR051533">
    <property type="entry name" value="WaaL-like"/>
</dbReference>
<keyword evidence="3 6" id="KW-1133">Transmembrane helix</keyword>
<keyword evidence="2 6" id="KW-0812">Transmembrane</keyword>
<feature type="transmembrane region" description="Helical" evidence="6">
    <location>
        <begin position="629"/>
        <end position="647"/>
    </location>
</feature>
<comment type="caution">
    <text evidence="8">The sequence shown here is derived from an EMBL/GenBank/DDBJ whole genome shotgun (WGS) entry which is preliminary data.</text>
</comment>
<feature type="region of interest" description="Disordered" evidence="5">
    <location>
        <begin position="1005"/>
        <end position="1035"/>
    </location>
</feature>
<feature type="transmembrane region" description="Helical" evidence="6">
    <location>
        <begin position="236"/>
        <end position="253"/>
    </location>
</feature>
<feature type="transmembrane region" description="Helical" evidence="6">
    <location>
        <begin position="288"/>
        <end position="306"/>
    </location>
</feature>
<dbReference type="PANTHER" id="PTHR37422">
    <property type="entry name" value="TEICHURONIC ACID BIOSYNTHESIS PROTEIN TUAE"/>
    <property type="match status" value="1"/>
</dbReference>
<feature type="compositionally biased region" description="Low complexity" evidence="5">
    <location>
        <begin position="197"/>
        <end position="207"/>
    </location>
</feature>
<dbReference type="RefSeq" id="WP_141821717.1">
    <property type="nucleotide sequence ID" value="NZ_BAAAQC010000013.1"/>
</dbReference>
<feature type="transmembrane region" description="Helical" evidence="6">
    <location>
        <begin position="593"/>
        <end position="617"/>
    </location>
</feature>
<dbReference type="Pfam" id="PF07676">
    <property type="entry name" value="PD40"/>
    <property type="match status" value="3"/>
</dbReference>
<feature type="transmembrane region" description="Helical" evidence="6">
    <location>
        <begin position="37"/>
        <end position="55"/>
    </location>
</feature>
<comment type="subcellular location">
    <subcellularLocation>
        <location evidence="1">Membrane</location>
        <topology evidence="1">Multi-pass membrane protein</topology>
    </subcellularLocation>
</comment>
<evidence type="ECO:0000259" key="7">
    <source>
        <dbReference type="Pfam" id="PF04932"/>
    </source>
</evidence>
<evidence type="ECO:0000256" key="3">
    <source>
        <dbReference type="ARBA" id="ARBA00022989"/>
    </source>
</evidence>
<sequence>MTLPPPPRPRGGPASVVGVGLLVALVALVLAQLGMTALYAVLGVIVVGVVVRLLRDDLRGPVTERLGRVWSGQGSPGRAPASRRDARAASASAKAVSGVSGVAVAALAAAGSAGLAWVVATQGGKAIAAVVALLVLGLAALVLWPLVVELAHGRAPESGHSTTGDPTSQSSAQFSTPPSPSSAQFPTPRTSSGAPESGHSTSRGGSSRGAGLVATLLVAAAGAGVAWILATLGTKGLAAAAGAVLVIALLVLVRDKTVFVTFVAVCSLTFVLHKSFGPQDLEQSGGAISVYVTTFDVLLLLLYGLWAREGTLVSDVRTAFRTPIIWFPLVGVVLLLPSLLSAPSIGHAAAELVRMGWMYLLFVYVAVRVRTVRHLWAALGGLVVFVAVELVVVMLQWRTGGVLGLSFLGVPQTLGERTTDAQAIGRPFGTIIHPVFMAAALGAVAMVALAFAIHRRRSLIRVTAGAAYLACLACMWVSQTRASFVAVLAVSAVLVIHGIRVGAIPWSAVRAGALIAVAGVVVAFPVISRKLSDNFGTGHFWTEVDSRLQMNDIAGQMIADHPVLGVGLNNYELVLPRYEQGPVIFFGHPVHNLYLLTLAEAGIVGLIGLVLVGVANYDIAIRLGRSADPLLRPLGIGVAAAMAFLMVEELLGFSLRQDIPLALYWLLAGLAVAGTRLSGAEWPALGRSRTRPGGHPAYGKQPGDSSGMPPRPSQPTVSPSRPRPSGSRATGPRRGASVVSRALLALPLAGLLVAGLLTAQPSGDGATAGTATPAMGTVAATPPGLIFSALERATGVQGIFTANLDGTGIKRITPADGKAYNWPRWAFGNTKIVFTVRTGPPGSPESIALMNPDGSGARVLQSFEYRVGQPIVEPNGRYVLFTAQAPWFPQVATFRLDLVTGESRNVSAVSVPVGGFDSDPYLASGSVITFIWTEGKNKASVTQMRTDGTDRRRITNDRWFNTDPGVSADGRQVVIASYRGSGNPSSGGKVDFTDVKPGNWKVVTRPTAGGPETVRTQGKDCTTRTPLDPCTPEEMSGFVPRFSPDGRSVTFVGATDVAHTCICRVALDGSSSAAIISSSDLAIDWYDWPQRPGPSTDTSRIGTKVRDSRLLLVTARPDGTRYLVGATPDLMHQLEIPLPAGLQPLEARWGPDRSTIVFTAEVPVGKAKAPHPSAPRGQTRRAHVTFDDIDAVATTQRLARLAALPGDEARQQVFIRRPDGTVRQLTDAWTEDWRDGLAPGDVRGSSQPVMTPDGRAVIVRNTSTLTGESFLLRLDLRTGAVLNLTNGTAGAVPTDDAEPALSADGRRIAFTWTEGSLRSVHAMDARTGDTVTDLVSGATPAGMPHWSPDGRSLTWVSGGDGSGGTVVRAPLGSKGTGRVTVLSRGIDRGWSPLVAPEADRVLFLARTGNTLGVYAAEPGPSGTWSSAQRPRVLQPDPLRNVFGLDWR</sequence>
<dbReference type="EMBL" id="VFQF01000001">
    <property type="protein sequence ID" value="TQN48830.1"/>
    <property type="molecule type" value="Genomic_DNA"/>
</dbReference>
<dbReference type="Gene3D" id="2.120.10.30">
    <property type="entry name" value="TolB, C-terminal domain"/>
    <property type="match status" value="3"/>
</dbReference>
<dbReference type="InterPro" id="IPR011042">
    <property type="entry name" value="6-blade_b-propeller_TolB-like"/>
</dbReference>
<feature type="transmembrane region" description="Helical" evidence="6">
    <location>
        <begin position="209"/>
        <end position="230"/>
    </location>
</feature>
<feature type="transmembrane region" description="Helical" evidence="6">
    <location>
        <begin position="345"/>
        <end position="367"/>
    </location>
</feature>
<feature type="transmembrane region" description="Helical" evidence="6">
    <location>
        <begin position="258"/>
        <end position="276"/>
    </location>
</feature>
<evidence type="ECO:0000256" key="5">
    <source>
        <dbReference type="SAM" id="MobiDB-lite"/>
    </source>
</evidence>
<feature type="compositionally biased region" description="Polar residues" evidence="5">
    <location>
        <begin position="159"/>
        <end position="194"/>
    </location>
</feature>
<feature type="compositionally biased region" description="Low complexity" evidence="5">
    <location>
        <begin position="714"/>
        <end position="734"/>
    </location>
</feature>
<keyword evidence="4 6" id="KW-0472">Membrane</keyword>
<name>A0A543PXQ3_9MICO</name>
<feature type="transmembrane region" description="Helical" evidence="6">
    <location>
        <begin position="431"/>
        <end position="452"/>
    </location>
</feature>
<feature type="transmembrane region" description="Helical" evidence="6">
    <location>
        <begin position="508"/>
        <end position="527"/>
    </location>
</feature>
<dbReference type="Pfam" id="PF04932">
    <property type="entry name" value="Wzy_C"/>
    <property type="match status" value="1"/>
</dbReference>
<feature type="transmembrane region" description="Helical" evidence="6">
    <location>
        <begin position="374"/>
        <end position="397"/>
    </location>
</feature>
<protein>
    <submittedName>
        <fullName evidence="8">O-antigen ligase</fullName>
    </submittedName>
</protein>
<dbReference type="InterPro" id="IPR007016">
    <property type="entry name" value="O-antigen_ligase-rel_domated"/>
</dbReference>
<feature type="transmembrane region" description="Helical" evidence="6">
    <location>
        <begin position="738"/>
        <end position="757"/>
    </location>
</feature>
<accession>A0A543PXQ3</accession>
<feature type="transmembrane region" description="Helical" evidence="6">
    <location>
        <begin position="459"/>
        <end position="478"/>
    </location>
</feature>
<reference evidence="8 9" key="1">
    <citation type="submission" date="2019-06" db="EMBL/GenBank/DDBJ databases">
        <title>Sequencing the genomes of 1000 actinobacteria strains.</title>
        <authorList>
            <person name="Klenk H.-P."/>
        </authorList>
    </citation>
    <scope>NUCLEOTIDE SEQUENCE [LARGE SCALE GENOMIC DNA]</scope>
    <source>
        <strain evidence="8 9">DSM 21776</strain>
    </source>
</reference>
<evidence type="ECO:0000313" key="9">
    <source>
        <dbReference type="Proteomes" id="UP000320085"/>
    </source>
</evidence>
<gene>
    <name evidence="8" type="ORF">FHX52_1983</name>
</gene>
<feature type="transmembrane region" description="Helical" evidence="6">
    <location>
        <begin position="126"/>
        <end position="148"/>
    </location>
</feature>
<feature type="transmembrane region" description="Helical" evidence="6">
    <location>
        <begin position="318"/>
        <end position="339"/>
    </location>
</feature>
<feature type="transmembrane region" description="Helical" evidence="6">
    <location>
        <begin position="95"/>
        <end position="120"/>
    </location>
</feature>
<dbReference type="OrthoDB" id="262125at2"/>
<feature type="transmembrane region" description="Helical" evidence="6">
    <location>
        <begin position="484"/>
        <end position="501"/>
    </location>
</feature>
<proteinExistence type="predicted"/>
<evidence type="ECO:0000256" key="1">
    <source>
        <dbReference type="ARBA" id="ARBA00004141"/>
    </source>
</evidence>
<feature type="transmembrane region" description="Helical" evidence="6">
    <location>
        <begin position="659"/>
        <end position="679"/>
    </location>
</feature>
<evidence type="ECO:0000256" key="4">
    <source>
        <dbReference type="ARBA" id="ARBA00023136"/>
    </source>
</evidence>
<feature type="region of interest" description="Disordered" evidence="5">
    <location>
        <begin position="684"/>
        <end position="734"/>
    </location>
</feature>
<dbReference type="InterPro" id="IPR011659">
    <property type="entry name" value="WD40"/>
</dbReference>
<evidence type="ECO:0000313" key="8">
    <source>
        <dbReference type="EMBL" id="TQN48830.1"/>
    </source>
</evidence>
<organism evidence="8 9">
    <name type="scientific">Humibacillus xanthopallidus</name>
    <dbReference type="NCBI Taxonomy" id="412689"/>
    <lineage>
        <taxon>Bacteria</taxon>
        <taxon>Bacillati</taxon>
        <taxon>Actinomycetota</taxon>
        <taxon>Actinomycetes</taxon>
        <taxon>Micrococcales</taxon>
        <taxon>Intrasporangiaceae</taxon>
        <taxon>Humibacillus</taxon>
    </lineage>
</organism>
<dbReference type="Proteomes" id="UP000320085">
    <property type="component" value="Unassembled WGS sequence"/>
</dbReference>
<dbReference type="SUPFAM" id="SSF82171">
    <property type="entry name" value="DPP6 N-terminal domain-like"/>
    <property type="match status" value="2"/>
</dbReference>
<dbReference type="PANTHER" id="PTHR37422:SF13">
    <property type="entry name" value="LIPOPOLYSACCHARIDE BIOSYNTHESIS PROTEIN PA4999-RELATED"/>
    <property type="match status" value="1"/>
</dbReference>
<dbReference type="GO" id="GO:0016874">
    <property type="term" value="F:ligase activity"/>
    <property type="evidence" value="ECO:0007669"/>
    <property type="project" value="UniProtKB-KW"/>
</dbReference>
<dbReference type="GO" id="GO:0016020">
    <property type="term" value="C:membrane"/>
    <property type="evidence" value="ECO:0007669"/>
    <property type="project" value="UniProtKB-SubCell"/>
</dbReference>
<evidence type="ECO:0000256" key="6">
    <source>
        <dbReference type="SAM" id="Phobius"/>
    </source>
</evidence>